<dbReference type="InterPro" id="IPR032347">
    <property type="entry name" value="DUF4864"/>
</dbReference>
<keyword evidence="1" id="KW-0732">Signal</keyword>
<dbReference type="Proteomes" id="UP001205601">
    <property type="component" value="Unassembled WGS sequence"/>
</dbReference>
<comment type="caution">
    <text evidence="2">The sequence shown here is derived from an EMBL/GenBank/DDBJ whole genome shotgun (WGS) entry which is preliminary data.</text>
</comment>
<sequence>MRGAWMGAIFGVLLSLPALAGEAEDIRGVIRAQVDAFLADDVRTAFGFASPTIRTIFGTPENFGRMVANGYPMIWRPRAVDFLDLRDADGRRFQRVRVQDGAGEAFLFDYEMVVVDGEWRINGVYPVQMPAPSV</sequence>
<evidence type="ECO:0000313" key="2">
    <source>
        <dbReference type="EMBL" id="MCT8329988.1"/>
    </source>
</evidence>
<keyword evidence="3" id="KW-1185">Reference proteome</keyword>
<dbReference type="RefSeq" id="WP_261495603.1">
    <property type="nucleotide sequence ID" value="NZ_JAOCQF010000001.1"/>
</dbReference>
<name>A0ABT2NM25_9RHOB</name>
<protein>
    <submittedName>
        <fullName evidence="2">DUF4864 domain-containing protein</fullName>
    </submittedName>
</protein>
<reference evidence="3" key="1">
    <citation type="submission" date="2023-07" db="EMBL/GenBank/DDBJ databases">
        <title>Defluviimonas sediminis sp. nov., isolated from mangrove sediment.</title>
        <authorList>
            <person name="Liu L."/>
            <person name="Li J."/>
            <person name="Huang Y."/>
            <person name="Pan J."/>
            <person name="Li M."/>
        </authorList>
    </citation>
    <scope>NUCLEOTIDE SEQUENCE [LARGE SCALE GENOMIC DNA]</scope>
    <source>
        <strain evidence="3">FT324</strain>
    </source>
</reference>
<evidence type="ECO:0000313" key="3">
    <source>
        <dbReference type="Proteomes" id="UP001205601"/>
    </source>
</evidence>
<dbReference type="EMBL" id="JAOCQF010000001">
    <property type="protein sequence ID" value="MCT8329988.1"/>
    <property type="molecule type" value="Genomic_DNA"/>
</dbReference>
<feature type="signal peptide" evidence="1">
    <location>
        <begin position="1"/>
        <end position="20"/>
    </location>
</feature>
<gene>
    <name evidence="2" type="ORF">N5I32_10715</name>
</gene>
<feature type="chain" id="PRO_5046113944" evidence="1">
    <location>
        <begin position="21"/>
        <end position="134"/>
    </location>
</feature>
<proteinExistence type="predicted"/>
<dbReference type="Pfam" id="PF16156">
    <property type="entry name" value="DUF4864"/>
    <property type="match status" value="1"/>
</dbReference>
<accession>A0ABT2NM25</accession>
<evidence type="ECO:0000256" key="1">
    <source>
        <dbReference type="SAM" id="SignalP"/>
    </source>
</evidence>
<organism evidence="2 3">
    <name type="scientific">Albidovulum sediminis</name>
    <dbReference type="NCBI Taxonomy" id="3066345"/>
    <lineage>
        <taxon>Bacteria</taxon>
        <taxon>Pseudomonadati</taxon>
        <taxon>Pseudomonadota</taxon>
        <taxon>Alphaproteobacteria</taxon>
        <taxon>Rhodobacterales</taxon>
        <taxon>Paracoccaceae</taxon>
        <taxon>Albidovulum</taxon>
    </lineage>
</organism>